<evidence type="ECO:0000256" key="1">
    <source>
        <dbReference type="SAM" id="MobiDB-lite"/>
    </source>
</evidence>
<protein>
    <submittedName>
        <fullName evidence="3">Uncharacterized protein</fullName>
    </submittedName>
</protein>
<keyword evidence="2" id="KW-0472">Membrane</keyword>
<evidence type="ECO:0000313" key="4">
    <source>
        <dbReference type="Proteomes" id="UP000076837"/>
    </source>
</evidence>
<dbReference type="EMBL" id="JYNV01000103">
    <property type="protein sequence ID" value="KZM26599.1"/>
    <property type="molecule type" value="Genomic_DNA"/>
</dbReference>
<feature type="region of interest" description="Disordered" evidence="1">
    <location>
        <begin position="57"/>
        <end position="78"/>
    </location>
</feature>
<organism evidence="3 4">
    <name type="scientific">Didymella rabiei</name>
    <name type="common">Chickpea ascochyta blight fungus</name>
    <name type="synonym">Mycosphaerella rabiei</name>
    <dbReference type="NCBI Taxonomy" id="5454"/>
    <lineage>
        <taxon>Eukaryota</taxon>
        <taxon>Fungi</taxon>
        <taxon>Dikarya</taxon>
        <taxon>Ascomycota</taxon>
        <taxon>Pezizomycotina</taxon>
        <taxon>Dothideomycetes</taxon>
        <taxon>Pleosporomycetidae</taxon>
        <taxon>Pleosporales</taxon>
        <taxon>Pleosporineae</taxon>
        <taxon>Didymellaceae</taxon>
        <taxon>Ascochyta</taxon>
    </lineage>
</organism>
<keyword evidence="2" id="KW-0812">Transmembrane</keyword>
<proteinExistence type="predicted"/>
<keyword evidence="4" id="KW-1185">Reference proteome</keyword>
<dbReference type="Proteomes" id="UP000076837">
    <property type="component" value="Unassembled WGS sequence"/>
</dbReference>
<reference evidence="3 4" key="1">
    <citation type="journal article" date="2016" name="Sci. Rep.">
        <title>Draft genome sequencing and secretome analysis of fungal phytopathogen Ascochyta rabiei provides insight into the necrotrophic effector repertoire.</title>
        <authorList>
            <person name="Verma S."/>
            <person name="Gazara R.K."/>
            <person name="Nizam S."/>
            <person name="Parween S."/>
            <person name="Chattopadhyay D."/>
            <person name="Verma P.K."/>
        </authorList>
    </citation>
    <scope>NUCLEOTIDE SEQUENCE [LARGE SCALE GENOMIC DNA]</scope>
    <source>
        <strain evidence="3 4">ArDII</strain>
    </source>
</reference>
<gene>
    <name evidence="3" type="ORF">ST47_g2373</name>
</gene>
<keyword evidence="2" id="KW-1133">Transmembrane helix</keyword>
<evidence type="ECO:0000256" key="2">
    <source>
        <dbReference type="SAM" id="Phobius"/>
    </source>
</evidence>
<name>A0A163JU72_DIDRA</name>
<dbReference type="OrthoDB" id="3693225at2759"/>
<comment type="caution">
    <text evidence="3">The sequence shown here is derived from an EMBL/GenBank/DDBJ whole genome shotgun (WGS) entry which is preliminary data.</text>
</comment>
<feature type="compositionally biased region" description="Low complexity" evidence="1">
    <location>
        <begin position="64"/>
        <end position="78"/>
    </location>
</feature>
<feature type="transmembrane region" description="Helical" evidence="2">
    <location>
        <begin position="20"/>
        <end position="47"/>
    </location>
</feature>
<dbReference type="AlphaFoldDB" id="A0A163JU72"/>
<evidence type="ECO:0000313" key="3">
    <source>
        <dbReference type="EMBL" id="KZM26599.1"/>
    </source>
</evidence>
<feature type="region of interest" description="Disordered" evidence="1">
    <location>
        <begin position="99"/>
        <end position="124"/>
    </location>
</feature>
<sequence>MSTSTSVPAAPPARSSNADGWSPLAIIGIVAAIMVLLLCVPLIAIYLRRYEKKRCKEMVKDSGSRGSSRGSDGLSQLQESHSLRSILVTKELQRVSLKLSKPEQAHMQGRGWSNAEVQGGGWRV</sequence>
<accession>A0A163JU72</accession>